<comment type="subcellular location">
    <subcellularLocation>
        <location evidence="1">Nucleus</location>
    </subcellularLocation>
</comment>
<protein>
    <submittedName>
        <fullName evidence="7">Retinoblastoma-binding protein 5</fullName>
    </submittedName>
</protein>
<name>A0A1D1Y2X7_9ARAE</name>
<dbReference type="PANTHER" id="PTHR44040:SF1">
    <property type="entry name" value="RETINOBLASTOMA-BINDING PROTEIN 5"/>
    <property type="match status" value="1"/>
</dbReference>
<dbReference type="PANTHER" id="PTHR44040">
    <property type="entry name" value="RETINOBLASTOMA-BINDING PROTEIN 5"/>
    <property type="match status" value="1"/>
</dbReference>
<keyword evidence="6" id="KW-1133">Transmembrane helix</keyword>
<dbReference type="InterPro" id="IPR037850">
    <property type="entry name" value="RBBP5/Swd1"/>
</dbReference>
<reference evidence="7" key="1">
    <citation type="submission" date="2015-07" db="EMBL/GenBank/DDBJ databases">
        <title>Transcriptome Assembly of Anthurium amnicola.</title>
        <authorList>
            <person name="Suzuki J."/>
        </authorList>
    </citation>
    <scope>NUCLEOTIDE SEQUENCE</scope>
</reference>
<keyword evidence="6" id="KW-0812">Transmembrane</keyword>
<feature type="transmembrane region" description="Helical" evidence="6">
    <location>
        <begin position="15"/>
        <end position="38"/>
    </location>
</feature>
<dbReference type="EMBL" id="GDJX01018949">
    <property type="protein sequence ID" value="JAT48987.1"/>
    <property type="molecule type" value="Transcribed_RNA"/>
</dbReference>
<dbReference type="GO" id="GO:0048188">
    <property type="term" value="C:Set1C/COMPASS complex"/>
    <property type="evidence" value="ECO:0007669"/>
    <property type="project" value="InterPro"/>
</dbReference>
<organism evidence="7">
    <name type="scientific">Anthurium amnicola</name>
    <dbReference type="NCBI Taxonomy" id="1678845"/>
    <lineage>
        <taxon>Eukaryota</taxon>
        <taxon>Viridiplantae</taxon>
        <taxon>Streptophyta</taxon>
        <taxon>Embryophyta</taxon>
        <taxon>Tracheophyta</taxon>
        <taxon>Spermatophyta</taxon>
        <taxon>Magnoliopsida</taxon>
        <taxon>Liliopsida</taxon>
        <taxon>Araceae</taxon>
        <taxon>Pothoideae</taxon>
        <taxon>Potheae</taxon>
        <taxon>Anthurium</taxon>
    </lineage>
</organism>
<evidence type="ECO:0000313" key="7">
    <source>
        <dbReference type="EMBL" id="JAT48987.1"/>
    </source>
</evidence>
<evidence type="ECO:0000256" key="6">
    <source>
        <dbReference type="SAM" id="Phobius"/>
    </source>
</evidence>
<feature type="region of interest" description="Disordered" evidence="5">
    <location>
        <begin position="128"/>
        <end position="161"/>
    </location>
</feature>
<feature type="compositionally biased region" description="Polar residues" evidence="5">
    <location>
        <begin position="131"/>
        <end position="145"/>
    </location>
</feature>
<evidence type="ECO:0000256" key="4">
    <source>
        <dbReference type="ARBA" id="ARBA00023242"/>
    </source>
</evidence>
<sequence length="220" mass="24951">MTDFYWHHSWLLMSLATYISLGILSSLGCFSFYIWLGLYLGQRLYRKLECICSRFQLEENEEYIEREDEFDLMPKTEKVKEVEVNQDEEVDIMTVEKGSAFSDSDASQEELCFLPVVPSLDVPKQQDKYLGSSSKLGDSTQSGSPFSEAGQNGPAINPTSSQVEVMGNSMAENVVTTSLKRKRKPSVRYSSYKQIRVESHLANPQKPKINSTVTAMCLRE</sequence>
<keyword evidence="4" id="KW-0539">Nucleus</keyword>
<evidence type="ECO:0000256" key="5">
    <source>
        <dbReference type="SAM" id="MobiDB-lite"/>
    </source>
</evidence>
<proteinExistence type="predicted"/>
<keyword evidence="3" id="KW-0677">Repeat</keyword>
<evidence type="ECO:0000256" key="2">
    <source>
        <dbReference type="ARBA" id="ARBA00022574"/>
    </source>
</evidence>
<gene>
    <name evidence="7" type="primary">Rbbp5_6</name>
    <name evidence="7" type="ORF">g.125959</name>
</gene>
<keyword evidence="6" id="KW-0472">Membrane</keyword>
<evidence type="ECO:0000256" key="3">
    <source>
        <dbReference type="ARBA" id="ARBA00022737"/>
    </source>
</evidence>
<evidence type="ECO:0000256" key="1">
    <source>
        <dbReference type="ARBA" id="ARBA00004123"/>
    </source>
</evidence>
<dbReference type="AlphaFoldDB" id="A0A1D1Y2X7"/>
<accession>A0A1D1Y2X7</accession>
<keyword evidence="2" id="KW-0853">WD repeat</keyword>